<feature type="compositionally biased region" description="Basic and acidic residues" evidence="1">
    <location>
        <begin position="402"/>
        <end position="412"/>
    </location>
</feature>
<evidence type="ECO:0000256" key="1">
    <source>
        <dbReference type="SAM" id="MobiDB-lite"/>
    </source>
</evidence>
<feature type="region of interest" description="Disordered" evidence="1">
    <location>
        <begin position="126"/>
        <end position="216"/>
    </location>
</feature>
<feature type="signal peptide" evidence="2">
    <location>
        <begin position="1"/>
        <end position="28"/>
    </location>
</feature>
<dbReference type="EMBL" id="VSWC01000105">
    <property type="protein sequence ID" value="KAA1086768.1"/>
    <property type="molecule type" value="Genomic_DNA"/>
</dbReference>
<feature type="region of interest" description="Disordered" evidence="1">
    <location>
        <begin position="305"/>
        <end position="324"/>
    </location>
</feature>
<feature type="compositionally biased region" description="Basic and acidic residues" evidence="1">
    <location>
        <begin position="149"/>
        <end position="168"/>
    </location>
</feature>
<reference evidence="3 4" key="1">
    <citation type="submission" date="2019-05" db="EMBL/GenBank/DDBJ databases">
        <title>Emergence of the Ug99 lineage of the wheat stem rust pathogen through somatic hybridization.</title>
        <authorList>
            <person name="Li F."/>
            <person name="Upadhyaya N.M."/>
            <person name="Sperschneider J."/>
            <person name="Matny O."/>
            <person name="Nguyen-Phuc H."/>
            <person name="Mago R."/>
            <person name="Raley C."/>
            <person name="Miller M.E."/>
            <person name="Silverstein K.A.T."/>
            <person name="Henningsen E."/>
            <person name="Hirsch C.D."/>
            <person name="Visser B."/>
            <person name="Pretorius Z.A."/>
            <person name="Steffenson B.J."/>
            <person name="Schwessinger B."/>
            <person name="Dodds P.N."/>
            <person name="Figueroa M."/>
        </authorList>
    </citation>
    <scope>NUCLEOTIDE SEQUENCE [LARGE SCALE GENOMIC DNA]</scope>
    <source>
        <strain evidence="3">21-0</strain>
    </source>
</reference>
<gene>
    <name evidence="3" type="ORF">PGT21_011425</name>
</gene>
<feature type="compositionally biased region" description="Polar residues" evidence="1">
    <location>
        <begin position="424"/>
        <end position="433"/>
    </location>
</feature>
<protein>
    <submittedName>
        <fullName evidence="3">Uncharacterized protein</fullName>
    </submittedName>
</protein>
<evidence type="ECO:0000256" key="2">
    <source>
        <dbReference type="SAM" id="SignalP"/>
    </source>
</evidence>
<feature type="region of interest" description="Disordered" evidence="1">
    <location>
        <begin position="499"/>
        <end position="522"/>
    </location>
</feature>
<feature type="compositionally biased region" description="Basic and acidic residues" evidence="1">
    <location>
        <begin position="511"/>
        <end position="522"/>
    </location>
</feature>
<keyword evidence="2" id="KW-0732">Signal</keyword>
<proteinExistence type="predicted"/>
<feature type="compositionally biased region" description="Polar residues" evidence="1">
    <location>
        <begin position="173"/>
        <end position="189"/>
    </location>
</feature>
<feature type="chain" id="PRO_5022735724" evidence="2">
    <location>
        <begin position="29"/>
        <end position="705"/>
    </location>
</feature>
<feature type="compositionally biased region" description="Basic and acidic residues" evidence="1">
    <location>
        <begin position="240"/>
        <end position="251"/>
    </location>
</feature>
<feature type="region of interest" description="Disordered" evidence="1">
    <location>
        <begin position="76"/>
        <end position="97"/>
    </location>
</feature>
<keyword evidence="4" id="KW-1185">Reference proteome</keyword>
<name>A0A5B0NFN8_PUCGR</name>
<evidence type="ECO:0000313" key="3">
    <source>
        <dbReference type="EMBL" id="KAA1086768.1"/>
    </source>
</evidence>
<dbReference type="PROSITE" id="PS51257">
    <property type="entry name" value="PROKAR_LIPOPROTEIN"/>
    <property type="match status" value="1"/>
</dbReference>
<evidence type="ECO:0000313" key="4">
    <source>
        <dbReference type="Proteomes" id="UP000324748"/>
    </source>
</evidence>
<dbReference type="AlphaFoldDB" id="A0A5B0NFN8"/>
<comment type="caution">
    <text evidence="3">The sequence shown here is derived from an EMBL/GenBank/DDBJ whole genome shotgun (WGS) entry which is preliminary data.</text>
</comment>
<feature type="region of interest" description="Disordered" evidence="1">
    <location>
        <begin position="390"/>
        <end position="449"/>
    </location>
</feature>
<dbReference type="Proteomes" id="UP000324748">
    <property type="component" value="Unassembled WGS sequence"/>
</dbReference>
<feature type="region of interest" description="Disordered" evidence="1">
    <location>
        <begin position="240"/>
        <end position="266"/>
    </location>
</feature>
<accession>A0A5B0NFN8</accession>
<organism evidence="3 4">
    <name type="scientific">Puccinia graminis f. sp. tritici</name>
    <dbReference type="NCBI Taxonomy" id="56615"/>
    <lineage>
        <taxon>Eukaryota</taxon>
        <taxon>Fungi</taxon>
        <taxon>Dikarya</taxon>
        <taxon>Basidiomycota</taxon>
        <taxon>Pucciniomycotina</taxon>
        <taxon>Pucciniomycetes</taxon>
        <taxon>Pucciniales</taxon>
        <taxon>Pucciniaceae</taxon>
        <taxon>Puccinia</taxon>
    </lineage>
</organism>
<dbReference type="OrthoDB" id="10351234at2759"/>
<sequence>MKKPQQSKYSIFLQVLITCSCLWLNVLGEQNVENLLDGFSLVNKNKAEKIQMSGDCTSTNPQLSVTKSETPHNQLYREHSPHSRIENPTSIPHKIRPKKKLSGPILSCLKRFWRWLVNLFTRSSQKKKEVKEVAPNETGEQALVSQNKQNKDEQKHSPVSENKEKNEELIDTQKLSSNSRIFPENTKNSILREATTEKPPGIPKKDKPSKQLVEGQSLDSIVVPEITQNSVLKEATFEKQDDIHRKDEPLRQLHKGQSLDSLLIPEDTQNSILKEDNTENQSDSQIKDDLFKQFLNGKSLESTQDLKLKKDNTEGQSDLQRTDEPLKEILKGQSLDSLLIPESKQDSILKEANTEKKSDAQIKDDPFKQFIKGKSLDSLLIPESTQDLKLKKAETEGQSDLQRTDEPLKEILKGQSPDSLLIPESNQNSILKESNTEEQADVQRKDEPILKQLIKGQSIDSRLEPESTHNSILNEAAPEKQANIQEKDEPLKNLVEVQSTEHSNGFQDPSIKADESEQKKWVPPKRESSLWKIHLDDKDPEKIQFENQEAIDFWGLKAKENKISSRRIHVTIRLMDILFQSFRHKIKADTALYDSILPALKLSLFEKGKFWFACRQFRQELLKGIKPLKESDIQKKINKGQYKSWVEMMKDKKKSQELEALFASTLESCDALSSYIQVWDYLEQDPIKIHTKIKEYTNALKVKQP</sequence>
<feature type="compositionally biased region" description="Basic and acidic residues" evidence="1">
    <location>
        <begin position="76"/>
        <end position="85"/>
    </location>
</feature>